<dbReference type="PANTHER" id="PTHR11662">
    <property type="entry name" value="SOLUTE CARRIER FAMILY 17"/>
    <property type="match status" value="1"/>
</dbReference>
<dbReference type="SUPFAM" id="SSF103473">
    <property type="entry name" value="MFS general substrate transporter"/>
    <property type="match status" value="1"/>
</dbReference>
<dbReference type="GO" id="GO:0022857">
    <property type="term" value="F:transmembrane transporter activity"/>
    <property type="evidence" value="ECO:0007669"/>
    <property type="project" value="InterPro"/>
</dbReference>
<feature type="transmembrane region" description="Helical" evidence="5">
    <location>
        <begin position="103"/>
        <end position="122"/>
    </location>
</feature>
<reference evidence="7" key="1">
    <citation type="journal article" date="2023" name="G3 (Bethesda)">
        <title>Whole genome assemblies of Zophobas morio and Tenebrio molitor.</title>
        <authorList>
            <person name="Kaur S."/>
            <person name="Stinson S.A."/>
            <person name="diCenzo G.C."/>
        </authorList>
    </citation>
    <scope>NUCLEOTIDE SEQUENCE</scope>
    <source>
        <strain evidence="7">QUZm001</strain>
    </source>
</reference>
<sequence>MTDVEVSLPQPEHPGEVPAPSKIVGIRHYQYLLFVLTFVVFFGIYSSLSVAIVPMTGTTSTDADAPKHVDWTNPDTVLSAFFWAYFIPHSTGAKLTQLIGAKWLLLTTMFIGSVFNIVIPAMSDVFGSSGVIACRVAQGLCQGFLYPCINSLVNVWTPACERTRVLNLIYGCAPLGTAICMPLAGLLAGSETGWPLVFSTMGGAGIVWAIIFAFFSEHSPSTHSRISEEEKQYIEQSSIRVPAQNMTRAPPTPWVAIVKSVPVWAILMAGSAHCWGQHTMLTQIPSYMHNFMNYDITKDGEVSSLPYVAQLGVSLIAIPITDIIISKKITSTTTKRKIFNSLGCFIPAVFLLALAFIDRSERISAVALLVVAVGTSVFAQSGYVVNATDLAPNHAAVMLSLVSSYTTIYSVLGPLTVGFLGRDKTDPTLWRDVFLISASIYTACGIFYCVFASTEKQPWNEVDPEELGTAAKMKQFCQKWWLRWKNQVKSYWNSTKRRLGCSTGSYNFENSWLCKPRNYFENSCLCKRRYVGCPSFCSCGSYNFENSLKKIDCSSFCSPLCSIM</sequence>
<dbReference type="InterPro" id="IPR011701">
    <property type="entry name" value="MFS"/>
</dbReference>
<feature type="transmembrane region" description="Helical" evidence="5">
    <location>
        <begin position="363"/>
        <end position="385"/>
    </location>
</feature>
<gene>
    <name evidence="7" type="ORF">Zmor_022824</name>
</gene>
<dbReference type="Gene3D" id="1.20.1250.20">
    <property type="entry name" value="MFS general substrate transporter like domains"/>
    <property type="match status" value="2"/>
</dbReference>
<feature type="transmembrane region" description="Helical" evidence="5">
    <location>
        <begin position="397"/>
        <end position="421"/>
    </location>
</feature>
<proteinExistence type="predicted"/>
<dbReference type="InterPro" id="IPR020846">
    <property type="entry name" value="MFS_dom"/>
</dbReference>
<comment type="caution">
    <text evidence="7">The sequence shown here is derived from an EMBL/GenBank/DDBJ whole genome shotgun (WGS) entry which is preliminary data.</text>
</comment>
<comment type="subcellular location">
    <subcellularLocation>
        <location evidence="1">Membrane</location>
        <topology evidence="1">Multi-pass membrane protein</topology>
    </subcellularLocation>
</comment>
<dbReference type="FunFam" id="1.20.1250.20:FF:000532">
    <property type="entry name" value="SLC (SoLute Carrier) homolog"/>
    <property type="match status" value="1"/>
</dbReference>
<evidence type="ECO:0000313" key="7">
    <source>
        <dbReference type="EMBL" id="KAJ3645139.1"/>
    </source>
</evidence>
<evidence type="ECO:0000313" key="8">
    <source>
        <dbReference type="Proteomes" id="UP001168821"/>
    </source>
</evidence>
<dbReference type="Proteomes" id="UP001168821">
    <property type="component" value="Unassembled WGS sequence"/>
</dbReference>
<feature type="domain" description="Major facilitator superfamily (MFS) profile" evidence="6">
    <location>
        <begin position="32"/>
        <end position="456"/>
    </location>
</feature>
<dbReference type="GO" id="GO:0006820">
    <property type="term" value="P:monoatomic anion transport"/>
    <property type="evidence" value="ECO:0007669"/>
    <property type="project" value="TreeGrafter"/>
</dbReference>
<feature type="transmembrane region" description="Helical" evidence="5">
    <location>
        <begin position="433"/>
        <end position="451"/>
    </location>
</feature>
<evidence type="ECO:0000256" key="5">
    <source>
        <dbReference type="SAM" id="Phobius"/>
    </source>
</evidence>
<evidence type="ECO:0000256" key="3">
    <source>
        <dbReference type="ARBA" id="ARBA00022989"/>
    </source>
</evidence>
<keyword evidence="8" id="KW-1185">Reference proteome</keyword>
<organism evidence="7 8">
    <name type="scientific">Zophobas morio</name>
    <dbReference type="NCBI Taxonomy" id="2755281"/>
    <lineage>
        <taxon>Eukaryota</taxon>
        <taxon>Metazoa</taxon>
        <taxon>Ecdysozoa</taxon>
        <taxon>Arthropoda</taxon>
        <taxon>Hexapoda</taxon>
        <taxon>Insecta</taxon>
        <taxon>Pterygota</taxon>
        <taxon>Neoptera</taxon>
        <taxon>Endopterygota</taxon>
        <taxon>Coleoptera</taxon>
        <taxon>Polyphaga</taxon>
        <taxon>Cucujiformia</taxon>
        <taxon>Tenebrionidae</taxon>
        <taxon>Zophobas</taxon>
    </lineage>
</organism>
<feature type="transmembrane region" description="Helical" evidence="5">
    <location>
        <begin position="31"/>
        <end position="56"/>
    </location>
</feature>
<accession>A0AA38HX70</accession>
<name>A0AA38HX70_9CUCU</name>
<evidence type="ECO:0000259" key="6">
    <source>
        <dbReference type="PROSITE" id="PS50850"/>
    </source>
</evidence>
<evidence type="ECO:0000256" key="4">
    <source>
        <dbReference type="ARBA" id="ARBA00023136"/>
    </source>
</evidence>
<protein>
    <recommendedName>
        <fullName evidence="6">Major facilitator superfamily (MFS) profile domain-containing protein</fullName>
    </recommendedName>
</protein>
<feature type="transmembrane region" description="Helical" evidence="5">
    <location>
        <begin position="196"/>
        <end position="215"/>
    </location>
</feature>
<keyword evidence="3 5" id="KW-1133">Transmembrane helix</keyword>
<evidence type="ECO:0000256" key="2">
    <source>
        <dbReference type="ARBA" id="ARBA00022692"/>
    </source>
</evidence>
<keyword evidence="2 5" id="KW-0812">Transmembrane</keyword>
<dbReference type="InterPro" id="IPR036259">
    <property type="entry name" value="MFS_trans_sf"/>
</dbReference>
<keyword evidence="4 5" id="KW-0472">Membrane</keyword>
<feature type="transmembrane region" description="Helical" evidence="5">
    <location>
        <begin position="338"/>
        <end position="357"/>
    </location>
</feature>
<dbReference type="EMBL" id="JALNTZ010000007">
    <property type="protein sequence ID" value="KAJ3645139.1"/>
    <property type="molecule type" value="Genomic_DNA"/>
</dbReference>
<feature type="transmembrane region" description="Helical" evidence="5">
    <location>
        <begin position="168"/>
        <end position="189"/>
    </location>
</feature>
<evidence type="ECO:0000256" key="1">
    <source>
        <dbReference type="ARBA" id="ARBA00004141"/>
    </source>
</evidence>
<dbReference type="AlphaFoldDB" id="A0AA38HX70"/>
<dbReference type="PANTHER" id="PTHR11662:SF280">
    <property type="entry name" value="FI21844P1-RELATED"/>
    <property type="match status" value="1"/>
</dbReference>
<dbReference type="Pfam" id="PF07690">
    <property type="entry name" value="MFS_1"/>
    <property type="match status" value="1"/>
</dbReference>
<dbReference type="PROSITE" id="PS50850">
    <property type="entry name" value="MFS"/>
    <property type="match status" value="1"/>
</dbReference>
<feature type="transmembrane region" description="Helical" evidence="5">
    <location>
        <begin position="76"/>
        <end position="96"/>
    </location>
</feature>
<dbReference type="InterPro" id="IPR050382">
    <property type="entry name" value="MFS_Na/Anion_cotransporter"/>
</dbReference>
<dbReference type="GO" id="GO:0016020">
    <property type="term" value="C:membrane"/>
    <property type="evidence" value="ECO:0007669"/>
    <property type="project" value="UniProtKB-SubCell"/>
</dbReference>